<keyword evidence="2" id="KW-0813">Transport</keyword>
<dbReference type="PANTHER" id="PTHR30561:SF0">
    <property type="entry name" value="GUANIDINIUM EXPORTER"/>
    <property type="match status" value="1"/>
</dbReference>
<dbReference type="RefSeq" id="WP_141820957.1">
    <property type="nucleotide sequence ID" value="NZ_BAAAIL010000005.1"/>
</dbReference>
<dbReference type="OrthoDB" id="21828at2"/>
<dbReference type="GO" id="GO:0005886">
    <property type="term" value="C:plasma membrane"/>
    <property type="evidence" value="ECO:0007669"/>
    <property type="project" value="UniProtKB-SubCell"/>
</dbReference>
<dbReference type="AlphaFoldDB" id="A0A543K6H7"/>
<comment type="subcellular location">
    <subcellularLocation>
        <location evidence="1 7">Cell membrane</location>
        <topology evidence="1 7">Multi-pass membrane protein</topology>
    </subcellularLocation>
</comment>
<dbReference type="Proteomes" id="UP000315133">
    <property type="component" value="Unassembled WGS sequence"/>
</dbReference>
<dbReference type="InterPro" id="IPR037185">
    <property type="entry name" value="EmrE-like"/>
</dbReference>
<feature type="transmembrane region" description="Helical" evidence="8">
    <location>
        <begin position="82"/>
        <end position="102"/>
    </location>
</feature>
<feature type="transmembrane region" description="Helical" evidence="8">
    <location>
        <begin position="57"/>
        <end position="76"/>
    </location>
</feature>
<evidence type="ECO:0000256" key="4">
    <source>
        <dbReference type="ARBA" id="ARBA00022692"/>
    </source>
</evidence>
<keyword evidence="4 7" id="KW-0812">Transmembrane</keyword>
<keyword evidence="6 8" id="KW-0472">Membrane</keyword>
<evidence type="ECO:0000313" key="10">
    <source>
        <dbReference type="Proteomes" id="UP000315133"/>
    </source>
</evidence>
<feature type="transmembrane region" description="Helical" evidence="8">
    <location>
        <begin position="33"/>
        <end position="50"/>
    </location>
</feature>
<reference evidence="9 10" key="1">
    <citation type="submission" date="2019-06" db="EMBL/GenBank/DDBJ databases">
        <title>Sequencing the genomes of 1000 actinobacteria strains.</title>
        <authorList>
            <person name="Klenk H.-P."/>
        </authorList>
    </citation>
    <scope>NUCLEOTIDE SEQUENCE [LARGE SCALE GENOMIC DNA]</scope>
    <source>
        <strain evidence="9 10">DSM 12362</strain>
    </source>
</reference>
<evidence type="ECO:0000313" key="9">
    <source>
        <dbReference type="EMBL" id="TQM90670.1"/>
    </source>
</evidence>
<protein>
    <submittedName>
        <fullName evidence="9">Quaternary ammonium compound-resistance protein SugE</fullName>
    </submittedName>
</protein>
<evidence type="ECO:0000256" key="6">
    <source>
        <dbReference type="ARBA" id="ARBA00023136"/>
    </source>
</evidence>
<evidence type="ECO:0000256" key="7">
    <source>
        <dbReference type="RuleBase" id="RU003942"/>
    </source>
</evidence>
<keyword evidence="5 8" id="KW-1133">Transmembrane helix</keyword>
<dbReference type="InterPro" id="IPR045324">
    <property type="entry name" value="Small_multidrug_res"/>
</dbReference>
<dbReference type="GO" id="GO:0022857">
    <property type="term" value="F:transmembrane transporter activity"/>
    <property type="evidence" value="ECO:0007669"/>
    <property type="project" value="InterPro"/>
</dbReference>
<keyword evidence="3" id="KW-1003">Cell membrane</keyword>
<accession>A0A543K6H7</accession>
<dbReference type="EMBL" id="VFPU01000003">
    <property type="protein sequence ID" value="TQM90670.1"/>
    <property type="molecule type" value="Genomic_DNA"/>
</dbReference>
<keyword evidence="10" id="KW-1185">Reference proteome</keyword>
<evidence type="ECO:0000256" key="2">
    <source>
        <dbReference type="ARBA" id="ARBA00022448"/>
    </source>
</evidence>
<proteinExistence type="inferred from homology"/>
<organism evidence="9 10">
    <name type="scientific">Ornithinimicrobium humiphilum</name>
    <dbReference type="NCBI Taxonomy" id="125288"/>
    <lineage>
        <taxon>Bacteria</taxon>
        <taxon>Bacillati</taxon>
        <taxon>Actinomycetota</taxon>
        <taxon>Actinomycetes</taxon>
        <taxon>Micrococcales</taxon>
        <taxon>Ornithinimicrobiaceae</taxon>
        <taxon>Ornithinimicrobium</taxon>
    </lineage>
</organism>
<comment type="similarity">
    <text evidence="7">Belongs to the drug/metabolite transporter (DMT) superfamily. Small multidrug resistance (SMR) (TC 2.A.7.1) family.</text>
</comment>
<evidence type="ECO:0000256" key="1">
    <source>
        <dbReference type="ARBA" id="ARBA00004651"/>
    </source>
</evidence>
<evidence type="ECO:0000256" key="5">
    <source>
        <dbReference type="ARBA" id="ARBA00022989"/>
    </source>
</evidence>
<dbReference type="Gene3D" id="1.10.3730.20">
    <property type="match status" value="1"/>
</dbReference>
<name>A0A543K6H7_9MICO</name>
<evidence type="ECO:0000256" key="8">
    <source>
        <dbReference type="SAM" id="Phobius"/>
    </source>
</evidence>
<dbReference type="Pfam" id="PF00893">
    <property type="entry name" value="Multi_Drug_Res"/>
    <property type="match status" value="1"/>
</dbReference>
<comment type="caution">
    <text evidence="9">The sequence shown here is derived from an EMBL/GenBank/DDBJ whole genome shotgun (WGS) entry which is preliminary data.</text>
</comment>
<sequence>MAWVILLVSAVFEAVWATALGASDGLTRPGPTTVFVVFSVLSLVGLGRAMRTIPTGTAYAVWTGVGALLTVLWAAATGSEPLSLLKGFFLLGIIGCVVGLKLSTPTEAPGRADEPRHTPV</sequence>
<gene>
    <name evidence="9" type="ORF">FB476_3051</name>
</gene>
<dbReference type="SUPFAM" id="SSF103481">
    <property type="entry name" value="Multidrug resistance efflux transporter EmrE"/>
    <property type="match status" value="1"/>
</dbReference>
<dbReference type="PANTHER" id="PTHR30561">
    <property type="entry name" value="SMR FAMILY PROTON-DEPENDENT DRUG EFFLUX TRANSPORTER SUGE"/>
    <property type="match status" value="1"/>
</dbReference>
<evidence type="ECO:0000256" key="3">
    <source>
        <dbReference type="ARBA" id="ARBA00022475"/>
    </source>
</evidence>
<dbReference type="InterPro" id="IPR000390">
    <property type="entry name" value="Small_drug/metabolite_transptr"/>
</dbReference>